<name>A0A398BTJ1_9RHOB</name>
<keyword evidence="2" id="KW-0964">Secreted</keyword>
<dbReference type="GO" id="GO:0005509">
    <property type="term" value="F:calcium ion binding"/>
    <property type="evidence" value="ECO:0007669"/>
    <property type="project" value="InterPro"/>
</dbReference>
<evidence type="ECO:0008006" key="6">
    <source>
        <dbReference type="Google" id="ProtNLM"/>
    </source>
</evidence>
<gene>
    <name evidence="4" type="ORF">D2N39_04010</name>
</gene>
<dbReference type="InterPro" id="IPR050557">
    <property type="entry name" value="RTX_toxin/Mannuronan_C5-epim"/>
</dbReference>
<proteinExistence type="predicted"/>
<dbReference type="PRINTS" id="PR00313">
    <property type="entry name" value="CABNDNGRPT"/>
</dbReference>
<keyword evidence="5" id="KW-1185">Reference proteome</keyword>
<dbReference type="GO" id="GO:0005576">
    <property type="term" value="C:extracellular region"/>
    <property type="evidence" value="ECO:0007669"/>
    <property type="project" value="UniProtKB-SubCell"/>
</dbReference>
<dbReference type="OrthoDB" id="423072at2"/>
<dbReference type="SUPFAM" id="SSF51120">
    <property type="entry name" value="beta-Roll"/>
    <property type="match status" value="2"/>
</dbReference>
<organism evidence="4 5">
    <name type="scientific">Gemmobacter lutimaris</name>
    <dbReference type="NCBI Taxonomy" id="2306023"/>
    <lineage>
        <taxon>Bacteria</taxon>
        <taxon>Pseudomonadati</taxon>
        <taxon>Pseudomonadota</taxon>
        <taxon>Alphaproteobacteria</taxon>
        <taxon>Rhodobacterales</taxon>
        <taxon>Paracoccaceae</taxon>
        <taxon>Gemmobacter</taxon>
    </lineage>
</organism>
<reference evidence="4 5" key="1">
    <citation type="submission" date="2018-09" db="EMBL/GenBank/DDBJ databases">
        <title>Gemmobacter lutimaris sp. nov., a marine bacterium isolated from tidal flat.</title>
        <authorList>
            <person name="Lee D.W."/>
            <person name="Yoo Y."/>
            <person name="Kim J.-J."/>
            <person name="Kim B.S."/>
        </authorList>
    </citation>
    <scope>NUCLEOTIDE SEQUENCE [LARGE SCALE GENOMIC DNA]</scope>
    <source>
        <strain evidence="4 5">YJ-T1-11</strain>
    </source>
</reference>
<sequence>MAIRRGNGGDNLVKGTPKADSLFGGAGDDTLKGYNGNDTLSGGADVDELYGGKGRDLFIASEGREFHDGGAGYDTVRYDGSIGIILQLNLSGGYSYGWAASHTFAGIERIVATRTDDQITAGSSSILLDGRGGHDRLSGWSGNDKVFGRTGNDTLGGGAGNDTLNGGSGDDNLDGGDGNDRLFGGAGDDMIFVRGGDDFVNAGKGNDTIYGGTGDDTMIGGAGFDSFIFSDEAGRKVVKDFNPDQNDYLNFYDIARFGDNDMQKLLANTKTVDGDAVIRIGRDGFVVVEGMTKADLVAAQDHILLYG</sequence>
<dbReference type="InterPro" id="IPR011049">
    <property type="entry name" value="Serralysin-like_metalloprot_C"/>
</dbReference>
<accession>A0A398BTJ1</accession>
<evidence type="ECO:0000256" key="3">
    <source>
        <dbReference type="SAM" id="MobiDB-lite"/>
    </source>
</evidence>
<dbReference type="PANTHER" id="PTHR38340">
    <property type="entry name" value="S-LAYER PROTEIN"/>
    <property type="match status" value="1"/>
</dbReference>
<evidence type="ECO:0000256" key="2">
    <source>
        <dbReference type="ARBA" id="ARBA00022525"/>
    </source>
</evidence>
<dbReference type="Gene3D" id="2.150.10.10">
    <property type="entry name" value="Serralysin-like metalloprotease, C-terminal"/>
    <property type="match status" value="3"/>
</dbReference>
<dbReference type="PROSITE" id="PS00330">
    <property type="entry name" value="HEMOLYSIN_CALCIUM"/>
    <property type="match status" value="4"/>
</dbReference>
<dbReference type="AlphaFoldDB" id="A0A398BTJ1"/>
<evidence type="ECO:0000256" key="1">
    <source>
        <dbReference type="ARBA" id="ARBA00004613"/>
    </source>
</evidence>
<evidence type="ECO:0000313" key="5">
    <source>
        <dbReference type="Proteomes" id="UP000266649"/>
    </source>
</evidence>
<dbReference type="EMBL" id="QXXQ01000002">
    <property type="protein sequence ID" value="RID92847.1"/>
    <property type="molecule type" value="Genomic_DNA"/>
</dbReference>
<dbReference type="PANTHER" id="PTHR38340:SF1">
    <property type="entry name" value="S-LAYER PROTEIN"/>
    <property type="match status" value="1"/>
</dbReference>
<comment type="caution">
    <text evidence="4">The sequence shown here is derived from an EMBL/GenBank/DDBJ whole genome shotgun (WGS) entry which is preliminary data.</text>
</comment>
<dbReference type="RefSeq" id="WP_119133504.1">
    <property type="nucleotide sequence ID" value="NZ_QXXQ01000002.1"/>
</dbReference>
<feature type="region of interest" description="Disordered" evidence="3">
    <location>
        <begin position="151"/>
        <end position="179"/>
    </location>
</feature>
<dbReference type="Proteomes" id="UP000266649">
    <property type="component" value="Unassembled WGS sequence"/>
</dbReference>
<comment type="subcellular location">
    <subcellularLocation>
        <location evidence="1">Secreted</location>
    </subcellularLocation>
</comment>
<evidence type="ECO:0000313" key="4">
    <source>
        <dbReference type="EMBL" id="RID92847.1"/>
    </source>
</evidence>
<dbReference type="InterPro" id="IPR001343">
    <property type="entry name" value="Hemolysn_Ca-bd"/>
</dbReference>
<protein>
    <recommendedName>
        <fullName evidence="6">Calcium-binding protein</fullName>
    </recommendedName>
</protein>
<dbReference type="InterPro" id="IPR018511">
    <property type="entry name" value="Hemolysin-typ_Ca-bd_CS"/>
</dbReference>
<dbReference type="Pfam" id="PF00353">
    <property type="entry name" value="HemolysinCabind"/>
    <property type="match status" value="5"/>
</dbReference>